<accession>A0A9X1T7J5</accession>
<sequence>MDEFDRSTAVVKPATIDEDRPSLLPLRAYDAGVATESPHRLAPCRRMPLLATGFALEIRTFLRSGERIRRKPRLRIWSCGLPGFVV</sequence>
<dbReference type="Proteomes" id="UP001139035">
    <property type="component" value="Unassembled WGS sequence"/>
</dbReference>
<protein>
    <submittedName>
        <fullName evidence="1">Uncharacterized protein</fullName>
    </submittedName>
</protein>
<comment type="caution">
    <text evidence="1">The sequence shown here is derived from an EMBL/GenBank/DDBJ whole genome shotgun (WGS) entry which is preliminary data.</text>
</comment>
<reference evidence="1" key="1">
    <citation type="submission" date="2022-01" db="EMBL/GenBank/DDBJ databases">
        <title>Jiella avicenniae sp. nov., a novel endophytic bacterium isolated from bark of Avicennia marina.</title>
        <authorList>
            <person name="Tuo L."/>
        </authorList>
    </citation>
    <scope>NUCLEOTIDE SEQUENCE</scope>
    <source>
        <strain evidence="1">CBK1P-4</strain>
    </source>
</reference>
<dbReference type="EMBL" id="JAJUWU010000025">
    <property type="protein sequence ID" value="MCE7030490.1"/>
    <property type="molecule type" value="Genomic_DNA"/>
</dbReference>
<keyword evidence="2" id="KW-1185">Reference proteome</keyword>
<evidence type="ECO:0000313" key="1">
    <source>
        <dbReference type="EMBL" id="MCE7030490.1"/>
    </source>
</evidence>
<name>A0A9X1T7J5_9HYPH</name>
<dbReference type="RefSeq" id="WP_233721564.1">
    <property type="nucleotide sequence ID" value="NZ_JAJUWU010000025.1"/>
</dbReference>
<evidence type="ECO:0000313" key="2">
    <source>
        <dbReference type="Proteomes" id="UP001139035"/>
    </source>
</evidence>
<proteinExistence type="predicted"/>
<organism evidence="1 2">
    <name type="scientific">Jiella avicenniae</name>
    <dbReference type="NCBI Taxonomy" id="2907202"/>
    <lineage>
        <taxon>Bacteria</taxon>
        <taxon>Pseudomonadati</taxon>
        <taxon>Pseudomonadota</taxon>
        <taxon>Alphaproteobacteria</taxon>
        <taxon>Hyphomicrobiales</taxon>
        <taxon>Aurantimonadaceae</taxon>
        <taxon>Jiella</taxon>
    </lineage>
</organism>
<gene>
    <name evidence="1" type="ORF">LZD57_21095</name>
</gene>
<dbReference type="AlphaFoldDB" id="A0A9X1T7J5"/>